<reference evidence="1" key="1">
    <citation type="journal article" date="2022" name="bioRxiv">
        <title>Sequencing and chromosome-scale assembly of the giantPleurodeles waltlgenome.</title>
        <authorList>
            <person name="Brown T."/>
            <person name="Elewa A."/>
            <person name="Iarovenko S."/>
            <person name="Subramanian E."/>
            <person name="Araus A.J."/>
            <person name="Petzold A."/>
            <person name="Susuki M."/>
            <person name="Suzuki K.-i.T."/>
            <person name="Hayashi T."/>
            <person name="Toyoda A."/>
            <person name="Oliveira C."/>
            <person name="Osipova E."/>
            <person name="Leigh N.D."/>
            <person name="Simon A."/>
            <person name="Yun M.H."/>
        </authorList>
    </citation>
    <scope>NUCLEOTIDE SEQUENCE</scope>
    <source>
        <strain evidence="1">20211129_DDA</strain>
        <tissue evidence="1">Liver</tissue>
    </source>
</reference>
<dbReference type="EMBL" id="JANPWB010000010">
    <property type="protein sequence ID" value="KAJ1135422.1"/>
    <property type="molecule type" value="Genomic_DNA"/>
</dbReference>
<organism evidence="1 2">
    <name type="scientific">Pleurodeles waltl</name>
    <name type="common">Iberian ribbed newt</name>
    <dbReference type="NCBI Taxonomy" id="8319"/>
    <lineage>
        <taxon>Eukaryota</taxon>
        <taxon>Metazoa</taxon>
        <taxon>Chordata</taxon>
        <taxon>Craniata</taxon>
        <taxon>Vertebrata</taxon>
        <taxon>Euteleostomi</taxon>
        <taxon>Amphibia</taxon>
        <taxon>Batrachia</taxon>
        <taxon>Caudata</taxon>
        <taxon>Salamandroidea</taxon>
        <taxon>Salamandridae</taxon>
        <taxon>Pleurodelinae</taxon>
        <taxon>Pleurodeles</taxon>
    </lineage>
</organism>
<comment type="caution">
    <text evidence="1">The sequence shown here is derived from an EMBL/GenBank/DDBJ whole genome shotgun (WGS) entry which is preliminary data.</text>
</comment>
<sequence length="88" mass="10361">MDPAIGVAPRLRQMPCRRRVLKRGYFLGDVLSVSWRNRNTNGSWRKEKLRILARVFMDWIQLVAWILPLSGTCHLQGSILRRQPLFML</sequence>
<evidence type="ECO:0000313" key="1">
    <source>
        <dbReference type="EMBL" id="KAJ1135422.1"/>
    </source>
</evidence>
<keyword evidence="2" id="KW-1185">Reference proteome</keyword>
<evidence type="ECO:0000313" key="2">
    <source>
        <dbReference type="Proteomes" id="UP001066276"/>
    </source>
</evidence>
<proteinExistence type="predicted"/>
<accession>A0AAV7Q8D0</accession>
<protein>
    <submittedName>
        <fullName evidence="1">Uncharacterized protein</fullName>
    </submittedName>
</protein>
<dbReference type="AlphaFoldDB" id="A0AAV7Q8D0"/>
<gene>
    <name evidence="1" type="ORF">NDU88_001862</name>
</gene>
<dbReference type="Proteomes" id="UP001066276">
    <property type="component" value="Chromosome 6"/>
</dbReference>
<name>A0AAV7Q8D0_PLEWA</name>